<evidence type="ECO:0000313" key="4">
    <source>
        <dbReference type="Proteomes" id="UP000197025"/>
    </source>
</evidence>
<gene>
    <name evidence="3" type="ORF">SAMN02746019_00023670</name>
</gene>
<dbReference type="GO" id="GO:0008667">
    <property type="term" value="F:2,3-dihydro-2,3-dihydroxybenzoate dehydrogenase activity"/>
    <property type="evidence" value="ECO:0007669"/>
    <property type="project" value="InterPro"/>
</dbReference>
<accession>A0A212Q0A0</accession>
<dbReference type="InParanoid" id="A0A212Q0A0"/>
<dbReference type="Proteomes" id="UP000197025">
    <property type="component" value="Unassembled WGS sequence"/>
</dbReference>
<dbReference type="SUPFAM" id="SSF51735">
    <property type="entry name" value="NAD(P)-binding Rossmann-fold domains"/>
    <property type="match status" value="1"/>
</dbReference>
<dbReference type="EMBL" id="FYEK01000003">
    <property type="protein sequence ID" value="SNB52710.1"/>
    <property type="molecule type" value="Genomic_DNA"/>
</dbReference>
<dbReference type="Gene3D" id="3.40.50.720">
    <property type="entry name" value="NAD(P)-binding Rossmann-like Domain"/>
    <property type="match status" value="1"/>
</dbReference>
<dbReference type="InterPro" id="IPR002347">
    <property type="entry name" value="SDR_fam"/>
</dbReference>
<evidence type="ECO:0000256" key="2">
    <source>
        <dbReference type="ARBA" id="ARBA00023002"/>
    </source>
</evidence>
<dbReference type="InterPro" id="IPR036291">
    <property type="entry name" value="NAD(P)-bd_dom_sf"/>
</dbReference>
<dbReference type="InterPro" id="IPR020904">
    <property type="entry name" value="Sc_DH/Rdtase_CS"/>
</dbReference>
<name>A0A212Q0A0_9CHLR</name>
<dbReference type="OrthoDB" id="156828at2"/>
<keyword evidence="4" id="KW-1185">Reference proteome</keyword>
<dbReference type="Pfam" id="PF00106">
    <property type="entry name" value="adh_short"/>
    <property type="match status" value="1"/>
</dbReference>
<dbReference type="CDD" id="cd11730">
    <property type="entry name" value="Tthb094_like_SDR_c"/>
    <property type="match status" value="1"/>
</dbReference>
<reference evidence="4" key="1">
    <citation type="submission" date="2017-06" db="EMBL/GenBank/DDBJ databases">
        <authorList>
            <person name="Varghese N."/>
            <person name="Submissions S."/>
        </authorList>
    </citation>
    <scope>NUCLEOTIDE SEQUENCE [LARGE SCALE GENOMIC DNA]</scope>
    <source>
        <strain evidence="4">JAD2</strain>
    </source>
</reference>
<sequence length="206" mass="22008">MEIVIFGATGGIGRALAQALQGRGRLWLTGRNEAALFELAETLGAEAEAMDLSDETAVQAFLAEIGPVDRLFYAAGAVFPAPLARTDREAWERTFTANLWGAFLAMKHARWGAGARGVFLGAYPQRIALPGLGAYAASKWALEGLLTVARRELRGVRLMLVRLPAVATGIWAPFGGPPKGAMDPEEAARRILEAVEAEAPPDILEL</sequence>
<dbReference type="PANTHER" id="PTHR43669">
    <property type="entry name" value="5-KETO-D-GLUCONATE 5-REDUCTASE"/>
    <property type="match status" value="1"/>
</dbReference>
<keyword evidence="2" id="KW-0560">Oxidoreductase</keyword>
<dbReference type="PANTHER" id="PTHR43669:SF3">
    <property type="entry name" value="ALCOHOL DEHYDROGENASE, PUTATIVE (AFU_ORTHOLOGUE AFUA_3G03445)-RELATED"/>
    <property type="match status" value="1"/>
</dbReference>
<dbReference type="AlphaFoldDB" id="A0A212Q0A0"/>
<dbReference type="PROSITE" id="PS00061">
    <property type="entry name" value="ADH_SHORT"/>
    <property type="match status" value="1"/>
</dbReference>
<dbReference type="PRINTS" id="PR01397">
    <property type="entry name" value="DHBDHDRGNASE"/>
</dbReference>
<dbReference type="RefSeq" id="WP_088570134.1">
    <property type="nucleotide sequence ID" value="NZ_FYEK01000003.1"/>
</dbReference>
<proteinExistence type="inferred from homology"/>
<protein>
    <submittedName>
        <fullName evidence="3">NADP-dependent 3-hydroxy acid dehydrogenase YdfG</fullName>
    </submittedName>
</protein>
<dbReference type="GO" id="GO:0019290">
    <property type="term" value="P:siderophore biosynthetic process"/>
    <property type="evidence" value="ECO:0007669"/>
    <property type="project" value="InterPro"/>
</dbReference>
<organism evidence="3 4">
    <name type="scientific">Thermoflexus hugenholtzii JAD2</name>
    <dbReference type="NCBI Taxonomy" id="877466"/>
    <lineage>
        <taxon>Bacteria</taxon>
        <taxon>Bacillati</taxon>
        <taxon>Chloroflexota</taxon>
        <taxon>Thermoflexia</taxon>
        <taxon>Thermoflexales</taxon>
        <taxon>Thermoflexaceae</taxon>
        <taxon>Thermoflexus</taxon>
    </lineage>
</organism>
<evidence type="ECO:0000256" key="1">
    <source>
        <dbReference type="ARBA" id="ARBA00006484"/>
    </source>
</evidence>
<dbReference type="InterPro" id="IPR003560">
    <property type="entry name" value="DHB_DH"/>
</dbReference>
<comment type="similarity">
    <text evidence="1">Belongs to the short-chain dehydrogenases/reductases (SDR) family.</text>
</comment>
<evidence type="ECO:0000313" key="3">
    <source>
        <dbReference type="EMBL" id="SNB52710.1"/>
    </source>
</evidence>